<proteinExistence type="predicted"/>
<evidence type="ECO:0000313" key="2">
    <source>
        <dbReference type="EMBL" id="EIW79116.1"/>
    </source>
</evidence>
<reference evidence="3" key="1">
    <citation type="journal article" date="2012" name="Science">
        <title>The Paleozoic origin of enzymatic lignin decomposition reconstructed from 31 fungal genomes.</title>
        <authorList>
            <person name="Floudas D."/>
            <person name="Binder M."/>
            <person name="Riley R."/>
            <person name="Barry K."/>
            <person name="Blanchette R.A."/>
            <person name="Henrissat B."/>
            <person name="Martinez A.T."/>
            <person name="Otillar R."/>
            <person name="Spatafora J.W."/>
            <person name="Yadav J.S."/>
            <person name="Aerts A."/>
            <person name="Benoit I."/>
            <person name="Boyd A."/>
            <person name="Carlson A."/>
            <person name="Copeland A."/>
            <person name="Coutinho P.M."/>
            <person name="de Vries R.P."/>
            <person name="Ferreira P."/>
            <person name="Findley K."/>
            <person name="Foster B."/>
            <person name="Gaskell J."/>
            <person name="Glotzer D."/>
            <person name="Gorecki P."/>
            <person name="Heitman J."/>
            <person name="Hesse C."/>
            <person name="Hori C."/>
            <person name="Igarashi K."/>
            <person name="Jurgens J.A."/>
            <person name="Kallen N."/>
            <person name="Kersten P."/>
            <person name="Kohler A."/>
            <person name="Kuees U."/>
            <person name="Kumar T.K.A."/>
            <person name="Kuo A."/>
            <person name="LaButti K."/>
            <person name="Larrondo L.F."/>
            <person name="Lindquist E."/>
            <person name="Ling A."/>
            <person name="Lombard V."/>
            <person name="Lucas S."/>
            <person name="Lundell T."/>
            <person name="Martin R."/>
            <person name="McLaughlin D.J."/>
            <person name="Morgenstern I."/>
            <person name="Morin E."/>
            <person name="Murat C."/>
            <person name="Nagy L.G."/>
            <person name="Nolan M."/>
            <person name="Ohm R.A."/>
            <person name="Patyshakuliyeva A."/>
            <person name="Rokas A."/>
            <person name="Ruiz-Duenas F.J."/>
            <person name="Sabat G."/>
            <person name="Salamov A."/>
            <person name="Samejima M."/>
            <person name="Schmutz J."/>
            <person name="Slot J.C."/>
            <person name="St John F."/>
            <person name="Stenlid J."/>
            <person name="Sun H."/>
            <person name="Sun S."/>
            <person name="Syed K."/>
            <person name="Tsang A."/>
            <person name="Wiebenga A."/>
            <person name="Young D."/>
            <person name="Pisabarro A."/>
            <person name="Eastwood D.C."/>
            <person name="Martin F."/>
            <person name="Cullen D."/>
            <person name="Grigoriev I.V."/>
            <person name="Hibbett D.S."/>
        </authorList>
    </citation>
    <scope>NUCLEOTIDE SEQUENCE [LARGE SCALE GENOMIC DNA]</scope>
    <source>
        <strain evidence="3">RWD-64-598 SS2</strain>
    </source>
</reference>
<feature type="region of interest" description="Disordered" evidence="1">
    <location>
        <begin position="1"/>
        <end position="106"/>
    </location>
</feature>
<name>A0A5M3MJ97_CONPW</name>
<organism evidence="2 3">
    <name type="scientific">Coniophora puteana (strain RWD-64-598)</name>
    <name type="common">Brown rot fungus</name>
    <dbReference type="NCBI Taxonomy" id="741705"/>
    <lineage>
        <taxon>Eukaryota</taxon>
        <taxon>Fungi</taxon>
        <taxon>Dikarya</taxon>
        <taxon>Basidiomycota</taxon>
        <taxon>Agaricomycotina</taxon>
        <taxon>Agaricomycetes</taxon>
        <taxon>Agaricomycetidae</taxon>
        <taxon>Boletales</taxon>
        <taxon>Coniophorineae</taxon>
        <taxon>Coniophoraceae</taxon>
        <taxon>Coniophora</taxon>
    </lineage>
</organism>
<dbReference type="AlphaFoldDB" id="A0A5M3MJ97"/>
<evidence type="ECO:0000256" key="1">
    <source>
        <dbReference type="SAM" id="MobiDB-lite"/>
    </source>
</evidence>
<dbReference type="KEGG" id="cput:CONPUDRAFT_155801"/>
<gene>
    <name evidence="2" type="ORF">CONPUDRAFT_155801</name>
</gene>
<dbReference type="RefSeq" id="XP_007770828.1">
    <property type="nucleotide sequence ID" value="XM_007772638.1"/>
</dbReference>
<dbReference type="Proteomes" id="UP000053558">
    <property type="component" value="Unassembled WGS sequence"/>
</dbReference>
<dbReference type="GeneID" id="19203501"/>
<protein>
    <submittedName>
        <fullName evidence="2">Uncharacterized protein</fullName>
    </submittedName>
</protein>
<sequence length="106" mass="11445">MQPVNNPSESNGKRKRTVPSSVEEEDEVIYTDTDSKNTDSGEEENSPPVTKVYITHHRSGQDEEEPLPSQTQSSKVPSKTTSGSGAATSPRKVSTTKGTTAKDPVR</sequence>
<comment type="caution">
    <text evidence="2">The sequence shown here is derived from an EMBL/GenBank/DDBJ whole genome shotgun (WGS) entry which is preliminary data.</text>
</comment>
<accession>A0A5M3MJ97</accession>
<dbReference type="EMBL" id="JH711581">
    <property type="protein sequence ID" value="EIW79116.1"/>
    <property type="molecule type" value="Genomic_DNA"/>
</dbReference>
<evidence type="ECO:0000313" key="3">
    <source>
        <dbReference type="Proteomes" id="UP000053558"/>
    </source>
</evidence>
<feature type="compositionally biased region" description="Low complexity" evidence="1">
    <location>
        <begin position="80"/>
        <end position="89"/>
    </location>
</feature>
<feature type="compositionally biased region" description="Polar residues" evidence="1">
    <location>
        <begin position="1"/>
        <end position="10"/>
    </location>
</feature>
<keyword evidence="3" id="KW-1185">Reference proteome</keyword>
<feature type="compositionally biased region" description="Polar residues" evidence="1">
    <location>
        <begin position="68"/>
        <end position="79"/>
    </location>
</feature>